<dbReference type="Gene3D" id="1.10.510.10">
    <property type="entry name" value="Transferase(Phosphotransferase) domain 1"/>
    <property type="match status" value="1"/>
</dbReference>
<gene>
    <name evidence="6" type="ORF">CLV67_105400</name>
</gene>
<reference evidence="6 7" key="1">
    <citation type="submission" date="2018-03" db="EMBL/GenBank/DDBJ databases">
        <title>Genomic Encyclopedia of Archaeal and Bacterial Type Strains, Phase II (KMG-II): from individual species to whole genera.</title>
        <authorList>
            <person name="Goeker M."/>
        </authorList>
    </citation>
    <scope>NUCLEOTIDE SEQUENCE [LARGE SCALE GENOMIC DNA]</scope>
    <source>
        <strain evidence="6 7">DSM 43146</strain>
    </source>
</reference>
<dbReference type="PROSITE" id="PS00108">
    <property type="entry name" value="PROTEIN_KINASE_ST"/>
    <property type="match status" value="1"/>
</dbReference>
<evidence type="ECO:0000259" key="5">
    <source>
        <dbReference type="PROSITE" id="PS50011"/>
    </source>
</evidence>
<organism evidence="6 7">
    <name type="scientific">Actinoplanes italicus</name>
    <dbReference type="NCBI Taxonomy" id="113567"/>
    <lineage>
        <taxon>Bacteria</taxon>
        <taxon>Bacillati</taxon>
        <taxon>Actinomycetota</taxon>
        <taxon>Actinomycetes</taxon>
        <taxon>Micromonosporales</taxon>
        <taxon>Micromonosporaceae</taxon>
        <taxon>Actinoplanes</taxon>
    </lineage>
</organism>
<feature type="compositionally biased region" description="Gly residues" evidence="4">
    <location>
        <begin position="389"/>
        <end position="404"/>
    </location>
</feature>
<feature type="region of interest" description="Disordered" evidence="4">
    <location>
        <begin position="376"/>
        <end position="411"/>
    </location>
</feature>
<dbReference type="RefSeq" id="WP_106318931.1">
    <property type="nucleotide sequence ID" value="NZ_BOMO01000030.1"/>
</dbReference>
<dbReference type="GO" id="GO:0004672">
    <property type="term" value="F:protein kinase activity"/>
    <property type="evidence" value="ECO:0007669"/>
    <property type="project" value="InterPro"/>
</dbReference>
<comment type="caution">
    <text evidence="6">The sequence shown here is derived from an EMBL/GenBank/DDBJ whole genome shotgun (WGS) entry which is preliminary data.</text>
</comment>
<feature type="compositionally biased region" description="Basic and acidic residues" evidence="4">
    <location>
        <begin position="317"/>
        <end position="329"/>
    </location>
</feature>
<dbReference type="InterPro" id="IPR053235">
    <property type="entry name" value="Ser_Thr_kinase"/>
</dbReference>
<keyword evidence="6" id="KW-0808">Transferase</keyword>
<dbReference type="PROSITE" id="PS00107">
    <property type="entry name" value="PROTEIN_KINASE_ATP"/>
    <property type="match status" value="1"/>
</dbReference>
<feature type="region of interest" description="Disordered" evidence="4">
    <location>
        <begin position="297"/>
        <end position="339"/>
    </location>
</feature>
<dbReference type="InterPro" id="IPR000719">
    <property type="entry name" value="Prot_kinase_dom"/>
</dbReference>
<evidence type="ECO:0000256" key="2">
    <source>
        <dbReference type="ARBA" id="ARBA00022840"/>
    </source>
</evidence>
<dbReference type="Pfam" id="PF00069">
    <property type="entry name" value="Pkinase"/>
    <property type="match status" value="1"/>
</dbReference>
<dbReference type="InterPro" id="IPR011009">
    <property type="entry name" value="Kinase-like_dom_sf"/>
</dbReference>
<keyword evidence="6" id="KW-0418">Kinase</keyword>
<keyword evidence="7" id="KW-1185">Reference proteome</keyword>
<dbReference type="AlphaFoldDB" id="A0A2T0KFU2"/>
<keyword evidence="1 3" id="KW-0547">Nucleotide-binding</keyword>
<evidence type="ECO:0000256" key="1">
    <source>
        <dbReference type="ARBA" id="ARBA00022741"/>
    </source>
</evidence>
<dbReference type="SMART" id="SM00220">
    <property type="entry name" value="S_TKc"/>
    <property type="match status" value="1"/>
</dbReference>
<evidence type="ECO:0000313" key="6">
    <source>
        <dbReference type="EMBL" id="PRX22223.1"/>
    </source>
</evidence>
<dbReference type="EMBL" id="PVMZ01000005">
    <property type="protein sequence ID" value="PRX22223.1"/>
    <property type="molecule type" value="Genomic_DNA"/>
</dbReference>
<dbReference type="Proteomes" id="UP000239415">
    <property type="component" value="Unassembled WGS sequence"/>
</dbReference>
<accession>A0A2T0KFU2</accession>
<feature type="binding site" evidence="3">
    <location>
        <position position="60"/>
    </location>
    <ligand>
        <name>ATP</name>
        <dbReference type="ChEBI" id="CHEBI:30616"/>
    </ligand>
</feature>
<dbReference type="PROSITE" id="PS50011">
    <property type="entry name" value="PROTEIN_KINASE_DOM"/>
    <property type="match status" value="1"/>
</dbReference>
<sequence length="600" mass="62447">MQPSLSLNGSGSGPVEPGTVDLSGRCVGSSYILVCPVGQGATGTVWRGIDRATGEQVAVKLLHEGLLRQPKLVTRFVQERTILMMVKHQNIVGVRDLFSVGESIGLVMDYVSGGSLRDRLRGAGTLPAAEAAGLLAQVAAALAETHALSVVHRDVKPDNILLDGTGESTEIRLTDFGIARVLDAAGLTTPHAVIGTPYYMAPETISGGDAAPPADVYALGVTLYELVCGHTPFTGEPFAVLHGHLEDAPPRPAGMPDEVWQVIEECLDKDPDRRPPAAELHETLRELARRTAGIPALASPMDSVPTEPRGLTTGSLKADRRPPHPDRVRPFRKRPRNGPRSWLFGRHGLVVTLVVGTLAASGWGGYSAWQLRDERAGESTAAGPQPSQGAGGGPIGGGPAGGALPGVAPSLEALRPSPTVVPAGLGLNPGAASMAPPAAGKGASDQAGVRVPAGAGAQIGATAGPAQVGATAGPGKVGGKLAFGPWRCGEQYSWDLGHPVLVQPCHALGSTIRVRGDMEAMPGVQADMALSVHDAVTDEIVAGPHHCQGVMFTDFMLKHSCGPAELQAPHGRRYVIVQTWEYTGRPLLPRGTVRGPEFDW</sequence>
<dbReference type="InterPro" id="IPR017441">
    <property type="entry name" value="Protein_kinase_ATP_BS"/>
</dbReference>
<protein>
    <submittedName>
        <fullName evidence="6">Serine/threonine-protein kinase</fullName>
    </submittedName>
</protein>
<dbReference type="PANTHER" id="PTHR24361">
    <property type="entry name" value="MITOGEN-ACTIVATED KINASE KINASE KINASE"/>
    <property type="match status" value="1"/>
</dbReference>
<dbReference type="GO" id="GO:0005524">
    <property type="term" value="F:ATP binding"/>
    <property type="evidence" value="ECO:0007669"/>
    <property type="project" value="UniProtKB-UniRule"/>
</dbReference>
<evidence type="ECO:0000313" key="7">
    <source>
        <dbReference type="Proteomes" id="UP000239415"/>
    </source>
</evidence>
<dbReference type="InterPro" id="IPR008271">
    <property type="entry name" value="Ser/Thr_kinase_AS"/>
</dbReference>
<dbReference type="CDD" id="cd14014">
    <property type="entry name" value="STKc_PknB_like"/>
    <property type="match status" value="1"/>
</dbReference>
<feature type="domain" description="Protein kinase" evidence="5">
    <location>
        <begin position="31"/>
        <end position="284"/>
    </location>
</feature>
<dbReference type="PANTHER" id="PTHR24361:SF678">
    <property type="entry name" value="SPORULATION-SPECIFIC PROTEIN 1"/>
    <property type="match status" value="1"/>
</dbReference>
<evidence type="ECO:0000256" key="4">
    <source>
        <dbReference type="SAM" id="MobiDB-lite"/>
    </source>
</evidence>
<keyword evidence="2 3" id="KW-0067">ATP-binding</keyword>
<dbReference type="GO" id="GO:0005737">
    <property type="term" value="C:cytoplasm"/>
    <property type="evidence" value="ECO:0007669"/>
    <property type="project" value="TreeGrafter"/>
</dbReference>
<name>A0A2T0KFU2_9ACTN</name>
<dbReference type="OrthoDB" id="308915at2"/>
<proteinExistence type="predicted"/>
<evidence type="ECO:0000256" key="3">
    <source>
        <dbReference type="PROSITE-ProRule" id="PRU10141"/>
    </source>
</evidence>
<dbReference type="SUPFAM" id="SSF56112">
    <property type="entry name" value="Protein kinase-like (PK-like)"/>
    <property type="match status" value="1"/>
</dbReference>